<protein>
    <submittedName>
        <fullName evidence="3">P-loop containing nucleoside triphosphate hydrolase protein</fullName>
    </submittedName>
</protein>
<evidence type="ECO:0000259" key="1">
    <source>
        <dbReference type="Pfam" id="PF00004"/>
    </source>
</evidence>
<dbReference type="SUPFAM" id="SSF52540">
    <property type="entry name" value="P-loop containing nucleoside triphosphate hydrolases"/>
    <property type="match status" value="1"/>
</dbReference>
<dbReference type="EMBL" id="KZ992304">
    <property type="protein sequence ID" value="RKP22287.1"/>
    <property type="molecule type" value="Genomic_DNA"/>
</dbReference>
<evidence type="ECO:0000313" key="4">
    <source>
        <dbReference type="Proteomes" id="UP000278143"/>
    </source>
</evidence>
<dbReference type="Pfam" id="PF23315">
    <property type="entry name" value="PEX6_4th"/>
    <property type="match status" value="1"/>
</dbReference>
<dbReference type="GO" id="GO:0005778">
    <property type="term" value="C:peroxisomal membrane"/>
    <property type="evidence" value="ECO:0007669"/>
    <property type="project" value="TreeGrafter"/>
</dbReference>
<dbReference type="Pfam" id="PF00004">
    <property type="entry name" value="AAA"/>
    <property type="match status" value="1"/>
</dbReference>
<dbReference type="InterPro" id="IPR003959">
    <property type="entry name" value="ATPase_AAA_core"/>
</dbReference>
<organism evidence="3 4">
    <name type="scientific">Syncephalis pseudoplumigaleata</name>
    <dbReference type="NCBI Taxonomy" id="1712513"/>
    <lineage>
        <taxon>Eukaryota</taxon>
        <taxon>Fungi</taxon>
        <taxon>Fungi incertae sedis</taxon>
        <taxon>Zoopagomycota</taxon>
        <taxon>Zoopagomycotina</taxon>
        <taxon>Zoopagomycetes</taxon>
        <taxon>Zoopagales</taxon>
        <taxon>Piptocephalidaceae</taxon>
        <taxon>Syncephalis</taxon>
    </lineage>
</organism>
<dbReference type="InterPro" id="IPR056995">
    <property type="entry name" value="PEX6_4th_dom"/>
</dbReference>
<gene>
    <name evidence="3" type="ORF">SYNPS1DRAFT_26033</name>
</gene>
<evidence type="ECO:0000313" key="3">
    <source>
        <dbReference type="EMBL" id="RKP22287.1"/>
    </source>
</evidence>
<proteinExistence type="predicted"/>
<dbReference type="AlphaFoldDB" id="A0A4P9YR44"/>
<feature type="domain" description="Peroxisomal ATPase PEX6 fourth" evidence="2">
    <location>
        <begin position="36"/>
        <end position="161"/>
    </location>
</feature>
<evidence type="ECO:0000259" key="2">
    <source>
        <dbReference type="Pfam" id="PF23315"/>
    </source>
</evidence>
<feature type="domain" description="ATPase AAA-type core" evidence="1">
    <location>
        <begin position="200"/>
        <end position="331"/>
    </location>
</feature>
<dbReference type="Proteomes" id="UP000278143">
    <property type="component" value="Unassembled WGS sequence"/>
</dbReference>
<dbReference type="InterPro" id="IPR050168">
    <property type="entry name" value="AAA_ATPase_domain"/>
</dbReference>
<dbReference type="GO" id="GO:0005829">
    <property type="term" value="C:cytosol"/>
    <property type="evidence" value="ECO:0007669"/>
    <property type="project" value="TreeGrafter"/>
</dbReference>
<dbReference type="OrthoDB" id="5553750at2759"/>
<keyword evidence="3" id="KW-0378">Hydrolase</keyword>
<sequence>MVYLQPRLAFNLQLDMVDDEPCTLYLRRASLSISTQLPIASTITIARVSSPRAADRTLLAANLQALTDWFRGCSRAVRQNDIIHVTIDEEQARIGSMVTEAEVEMDPRDEAAVASHIRASEANDVYFKVTKLSCTATEFDGTARVVPSVTTVSQTGVAQSRAPSSIVRPSGKASEYDSLVAILRSGMHPWAAELQMRCTVLVTGVRGVGKRTLVADAARQLGVHLLELNCYELQSDSEAKTMAVLNTHFDRAMAFAPCVLLLKHIEVLAKKSTVAETGQEPLITMAIDEGLGRLAAAHRSRGHPIMVVATTDDVDALSIRLLGCFPQQVELAVPDEQQRYRILCSLTEHVPLALDVSLVDMANQTAAFVAKDLKHIVHQAAIQALARARQVR</sequence>
<dbReference type="GO" id="GO:0016887">
    <property type="term" value="F:ATP hydrolysis activity"/>
    <property type="evidence" value="ECO:0007669"/>
    <property type="project" value="InterPro"/>
</dbReference>
<accession>A0A4P9YR44</accession>
<dbReference type="Gene3D" id="1.10.8.60">
    <property type="match status" value="1"/>
</dbReference>
<name>A0A4P9YR44_9FUNG</name>
<reference evidence="4" key="1">
    <citation type="journal article" date="2018" name="Nat. Microbiol.">
        <title>Leveraging single-cell genomics to expand the fungal tree of life.</title>
        <authorList>
            <person name="Ahrendt S.R."/>
            <person name="Quandt C.A."/>
            <person name="Ciobanu D."/>
            <person name="Clum A."/>
            <person name="Salamov A."/>
            <person name="Andreopoulos B."/>
            <person name="Cheng J.F."/>
            <person name="Woyke T."/>
            <person name="Pelin A."/>
            <person name="Henrissat B."/>
            <person name="Reynolds N.K."/>
            <person name="Benny G.L."/>
            <person name="Smith M.E."/>
            <person name="James T.Y."/>
            <person name="Grigoriev I.V."/>
        </authorList>
    </citation>
    <scope>NUCLEOTIDE SEQUENCE [LARGE SCALE GENOMIC DNA]</scope>
    <source>
        <strain evidence="4">Benny S71-1</strain>
    </source>
</reference>
<dbReference type="GO" id="GO:0016558">
    <property type="term" value="P:protein import into peroxisome matrix"/>
    <property type="evidence" value="ECO:0007669"/>
    <property type="project" value="TreeGrafter"/>
</dbReference>
<dbReference type="PANTHER" id="PTHR23077">
    <property type="entry name" value="AAA-FAMILY ATPASE"/>
    <property type="match status" value="1"/>
</dbReference>
<keyword evidence="4" id="KW-1185">Reference proteome</keyword>
<dbReference type="InterPro" id="IPR027417">
    <property type="entry name" value="P-loop_NTPase"/>
</dbReference>
<dbReference type="PANTHER" id="PTHR23077:SF9">
    <property type="entry name" value="PEROXISOMAL ATPASE PEX6"/>
    <property type="match status" value="1"/>
</dbReference>
<dbReference type="GO" id="GO:0005524">
    <property type="term" value="F:ATP binding"/>
    <property type="evidence" value="ECO:0007669"/>
    <property type="project" value="InterPro"/>
</dbReference>
<dbReference type="Gene3D" id="3.40.50.300">
    <property type="entry name" value="P-loop containing nucleotide triphosphate hydrolases"/>
    <property type="match status" value="1"/>
</dbReference>